<protein>
    <submittedName>
        <fullName evidence="1">Uncharacterized protein</fullName>
    </submittedName>
</protein>
<gene>
    <name evidence="1" type="ORF">CDAR_60471</name>
</gene>
<name>A0AAV4QLJ2_9ARAC</name>
<proteinExistence type="predicted"/>
<reference evidence="1 2" key="1">
    <citation type="submission" date="2021-06" db="EMBL/GenBank/DDBJ databases">
        <title>Caerostris darwini draft genome.</title>
        <authorList>
            <person name="Kono N."/>
            <person name="Arakawa K."/>
        </authorList>
    </citation>
    <scope>NUCLEOTIDE SEQUENCE [LARGE SCALE GENOMIC DNA]</scope>
</reference>
<dbReference type="EMBL" id="BPLQ01004677">
    <property type="protein sequence ID" value="GIY09781.1"/>
    <property type="molecule type" value="Genomic_DNA"/>
</dbReference>
<dbReference type="Proteomes" id="UP001054837">
    <property type="component" value="Unassembled WGS sequence"/>
</dbReference>
<dbReference type="AlphaFoldDB" id="A0AAV4QLJ2"/>
<sequence>MNINLTSLNSVTLDKHLETEINEALLHLFEKVPTKNDTDNRYSHSILFRIKMAPSFQTTTGFVSVCAKHRSKFPLIFLEEQSKLYLQDSPPDEGSSVP</sequence>
<accession>A0AAV4QLJ2</accession>
<comment type="caution">
    <text evidence="1">The sequence shown here is derived from an EMBL/GenBank/DDBJ whole genome shotgun (WGS) entry which is preliminary data.</text>
</comment>
<evidence type="ECO:0000313" key="2">
    <source>
        <dbReference type="Proteomes" id="UP001054837"/>
    </source>
</evidence>
<evidence type="ECO:0000313" key="1">
    <source>
        <dbReference type="EMBL" id="GIY09781.1"/>
    </source>
</evidence>
<organism evidence="1 2">
    <name type="scientific">Caerostris darwini</name>
    <dbReference type="NCBI Taxonomy" id="1538125"/>
    <lineage>
        <taxon>Eukaryota</taxon>
        <taxon>Metazoa</taxon>
        <taxon>Ecdysozoa</taxon>
        <taxon>Arthropoda</taxon>
        <taxon>Chelicerata</taxon>
        <taxon>Arachnida</taxon>
        <taxon>Araneae</taxon>
        <taxon>Araneomorphae</taxon>
        <taxon>Entelegynae</taxon>
        <taxon>Araneoidea</taxon>
        <taxon>Araneidae</taxon>
        <taxon>Caerostris</taxon>
    </lineage>
</organism>
<keyword evidence="2" id="KW-1185">Reference proteome</keyword>